<gene>
    <name evidence="17" type="primary">tkt</name>
    <name evidence="17" type="ORF">NCTC10142_00349</name>
    <name evidence="18" type="ORF">RRG46_01500</name>
</gene>
<dbReference type="PANTHER" id="PTHR43522">
    <property type="entry name" value="TRANSKETOLASE"/>
    <property type="match status" value="1"/>
</dbReference>
<accession>A0A449AHV8</accession>
<dbReference type="PROSITE" id="PS00802">
    <property type="entry name" value="TRANSKETOLASE_2"/>
    <property type="match status" value="1"/>
</dbReference>
<dbReference type="GO" id="GO:0046872">
    <property type="term" value="F:metal ion binding"/>
    <property type="evidence" value="ECO:0007669"/>
    <property type="project" value="UniProtKB-KW"/>
</dbReference>
<evidence type="ECO:0000256" key="6">
    <source>
        <dbReference type="ARBA" id="ARBA00002931"/>
    </source>
</evidence>
<dbReference type="Gene3D" id="3.40.50.970">
    <property type="match status" value="2"/>
</dbReference>
<proteinExistence type="inferred from homology"/>
<evidence type="ECO:0000256" key="5">
    <source>
        <dbReference type="ARBA" id="ARBA00001964"/>
    </source>
</evidence>
<evidence type="ECO:0000256" key="1">
    <source>
        <dbReference type="ARBA" id="ARBA00001913"/>
    </source>
</evidence>
<dbReference type="Pfam" id="PF00456">
    <property type="entry name" value="Transketolase_N"/>
    <property type="match status" value="1"/>
</dbReference>
<evidence type="ECO:0000313" key="20">
    <source>
        <dbReference type="Proteomes" id="UP001327314"/>
    </source>
</evidence>
<keyword evidence="13" id="KW-0460">Magnesium</keyword>
<evidence type="ECO:0000256" key="11">
    <source>
        <dbReference type="ARBA" id="ARBA00022723"/>
    </source>
</evidence>
<comment type="cofactor">
    <cofactor evidence="1">
        <name>Ca(2+)</name>
        <dbReference type="ChEBI" id="CHEBI:29108"/>
    </cofactor>
</comment>
<evidence type="ECO:0000256" key="7">
    <source>
        <dbReference type="ARBA" id="ARBA00007131"/>
    </source>
</evidence>
<reference evidence="18 20" key="2">
    <citation type="submission" date="2023-12" db="EMBL/GenBank/DDBJ databases">
        <title>Hybrid Genome Assemblies of Mycoplasma cynos and Mycoplasma felis isolated from Dogs and Cats with Infectious Respiratory Disease.</title>
        <authorList>
            <person name="Framst I."/>
            <person name="Cai H."/>
            <person name="Ramesh P."/>
            <person name="Maboni G."/>
        </authorList>
    </citation>
    <scope>NUCLEOTIDE SEQUENCE [LARGE SCALE GENOMIC DNA]</scope>
    <source>
        <strain evidence="18 20">30510</strain>
    </source>
</reference>
<evidence type="ECO:0000256" key="4">
    <source>
        <dbReference type="ARBA" id="ARBA00001946"/>
    </source>
</evidence>
<evidence type="ECO:0000256" key="12">
    <source>
        <dbReference type="ARBA" id="ARBA00022837"/>
    </source>
</evidence>
<evidence type="ECO:0000256" key="15">
    <source>
        <dbReference type="ARBA" id="ARBA00049473"/>
    </source>
</evidence>
<dbReference type="InterPro" id="IPR005474">
    <property type="entry name" value="Transketolase_N"/>
</dbReference>
<name>A0A449AHV8_9BACT</name>
<evidence type="ECO:0000313" key="18">
    <source>
        <dbReference type="EMBL" id="WQQ20205.1"/>
    </source>
</evidence>
<comment type="subunit">
    <text evidence="8">Homodimer.</text>
</comment>
<evidence type="ECO:0000256" key="14">
    <source>
        <dbReference type="ARBA" id="ARBA00023052"/>
    </source>
</evidence>
<dbReference type="Pfam" id="PF22613">
    <property type="entry name" value="Transketolase_C_1"/>
    <property type="match status" value="1"/>
</dbReference>
<comment type="cofactor">
    <cofactor evidence="5">
        <name>thiamine diphosphate</name>
        <dbReference type="ChEBI" id="CHEBI:58937"/>
    </cofactor>
</comment>
<evidence type="ECO:0000256" key="13">
    <source>
        <dbReference type="ARBA" id="ARBA00022842"/>
    </source>
</evidence>
<dbReference type="EMBL" id="LR214986">
    <property type="protein sequence ID" value="VEU64595.1"/>
    <property type="molecule type" value="Genomic_DNA"/>
</dbReference>
<reference evidence="17 19" key="1">
    <citation type="submission" date="2019-01" db="EMBL/GenBank/DDBJ databases">
        <authorList>
            <consortium name="Pathogen Informatics"/>
        </authorList>
    </citation>
    <scope>NUCLEOTIDE SEQUENCE [LARGE SCALE GENOMIC DNA]</scope>
    <source>
        <strain evidence="17 19">NCTC10142</strain>
        <plasmid evidence="19">13</plasmid>
    </source>
</reference>
<evidence type="ECO:0000256" key="3">
    <source>
        <dbReference type="ARBA" id="ARBA00001941"/>
    </source>
</evidence>
<comment type="catalytic activity">
    <reaction evidence="15">
        <text>D-sedoheptulose 7-phosphate + D-glyceraldehyde 3-phosphate = aldehydo-D-ribose 5-phosphate + D-xylulose 5-phosphate</text>
        <dbReference type="Rhea" id="RHEA:10508"/>
        <dbReference type="ChEBI" id="CHEBI:57483"/>
        <dbReference type="ChEBI" id="CHEBI:57737"/>
        <dbReference type="ChEBI" id="CHEBI:58273"/>
        <dbReference type="ChEBI" id="CHEBI:59776"/>
        <dbReference type="EC" id="2.2.1.1"/>
    </reaction>
</comment>
<geneLocation type="plasmid" evidence="17 19">
    <name>13</name>
</geneLocation>
<dbReference type="GO" id="GO:0004802">
    <property type="term" value="F:transketolase activity"/>
    <property type="evidence" value="ECO:0007669"/>
    <property type="project" value="UniProtKB-EC"/>
</dbReference>
<evidence type="ECO:0000256" key="8">
    <source>
        <dbReference type="ARBA" id="ARBA00011738"/>
    </source>
</evidence>
<dbReference type="InterPro" id="IPR029061">
    <property type="entry name" value="THDP-binding"/>
</dbReference>
<evidence type="ECO:0000256" key="2">
    <source>
        <dbReference type="ARBA" id="ARBA00001936"/>
    </source>
</evidence>
<dbReference type="PANTHER" id="PTHR43522:SF2">
    <property type="entry name" value="TRANSKETOLASE 1-RELATED"/>
    <property type="match status" value="1"/>
</dbReference>
<dbReference type="GO" id="GO:0006098">
    <property type="term" value="P:pentose-phosphate shunt"/>
    <property type="evidence" value="ECO:0007669"/>
    <property type="project" value="TreeGrafter"/>
</dbReference>
<dbReference type="InterPro" id="IPR033247">
    <property type="entry name" value="Transketolase_fam"/>
</dbReference>
<keyword evidence="10 17" id="KW-0808">Transferase</keyword>
<comment type="cofactor">
    <cofactor evidence="3">
        <name>Co(2+)</name>
        <dbReference type="ChEBI" id="CHEBI:48828"/>
    </cofactor>
</comment>
<feature type="domain" description="Transketolase-like pyrimidine-binding" evidence="16">
    <location>
        <begin position="350"/>
        <end position="511"/>
    </location>
</feature>
<comment type="cofactor">
    <cofactor evidence="4">
        <name>Mg(2+)</name>
        <dbReference type="ChEBI" id="CHEBI:18420"/>
    </cofactor>
</comment>
<protein>
    <recommendedName>
        <fullName evidence="9">transketolase</fullName>
        <ecNumber evidence="9">2.2.1.1</ecNumber>
    </recommendedName>
</protein>
<dbReference type="SUPFAM" id="SSF52518">
    <property type="entry name" value="Thiamin diphosphate-binding fold (THDP-binding)"/>
    <property type="match status" value="2"/>
</dbReference>
<dbReference type="Proteomes" id="UP000289506">
    <property type="component" value="Plasmid 13"/>
</dbReference>
<dbReference type="EC" id="2.2.1.1" evidence="9"/>
<dbReference type="RefSeq" id="WP_129720516.1">
    <property type="nucleotide sequence ID" value="NZ_CP140753.1"/>
</dbReference>
<dbReference type="InterPro" id="IPR005475">
    <property type="entry name" value="Transketolase-like_Pyr-bd"/>
</dbReference>
<evidence type="ECO:0000259" key="16">
    <source>
        <dbReference type="SMART" id="SM00861"/>
    </source>
</evidence>
<evidence type="ECO:0000313" key="17">
    <source>
        <dbReference type="EMBL" id="VEU64595.1"/>
    </source>
</evidence>
<keyword evidence="17" id="KW-0614">Plasmid</keyword>
<dbReference type="GO" id="GO:0005829">
    <property type="term" value="C:cytosol"/>
    <property type="evidence" value="ECO:0007669"/>
    <property type="project" value="TreeGrafter"/>
</dbReference>
<sequence>MEKKSTNETKKFISTMRAIALDSINNAKQGHIGMSLGAAEIFYSLIGKTVNFSTLNPKWINRDRFVLSAGHGSMGLYSIYHLLGILNHEDIKNHKVFESKTPSHPEIDKLAYIDASTGPLGQGIAMATGMAWSLRYLKNKFNREKFEIFNHQIYVLCGDGDLQEGVALEAIQLAGTQKLDNLVIVHDFNNMQIDSSSSEVNDVDFKQFFKAQKFNVMILKSNEPEEIIKALEKTKKLSGPTYIQVPTTIAFGTKVANTPKGHNGVLSPEDTITYKKSLGLNETEPFNYASEAYEYGKSLLVSKNNAYKKWLKLFEKYKAEFPELTNKLERLINNEVQYNFDNFEFKQSNVATRNYVGEIMSYLDSKYDTFVGGSADLQAATKVGFKDQKNIKYGIREFSMSAINNGIYLHSNLKTVGSTFLVFSDYAKAALRLGALMEIPALSVFSHDSYQVGGDGPTHQPVEQLTSLRSIPNYLVFRPCDESEVLNSFKYALNNQKTPSAIITCRQEVKSFNIQPNEFKAAYFIKEYQDAKITLLASGSEVHLAYNVSKILQEQNINANVISVPCLQLLLEDSKLIKELKLDQQPLFAIEASNDPLWFKLSKYSKFDAQLSKEFGHSAPGDFVYKLNGFDEKLIVEKVKDLIK</sequence>
<comment type="function">
    <text evidence="6">Catalyzes the transfer of a two-carbon ketol group from a ketose donor to an aldose acceptor, via a covalent intermediate with the cofactor thiamine pyrophosphate.</text>
</comment>
<dbReference type="SUPFAM" id="SSF52922">
    <property type="entry name" value="TK C-terminal domain-like"/>
    <property type="match status" value="1"/>
</dbReference>
<evidence type="ECO:0000256" key="9">
    <source>
        <dbReference type="ARBA" id="ARBA00013152"/>
    </source>
</evidence>
<dbReference type="Proteomes" id="UP001327314">
    <property type="component" value="Chromosome"/>
</dbReference>
<dbReference type="InterPro" id="IPR055152">
    <property type="entry name" value="Transketolase-like_C_2"/>
</dbReference>
<organism evidence="17 19">
    <name type="scientific">Mycoplasmopsis cynos</name>
    <dbReference type="NCBI Taxonomy" id="171284"/>
    <lineage>
        <taxon>Bacteria</taxon>
        <taxon>Bacillati</taxon>
        <taxon>Mycoplasmatota</taxon>
        <taxon>Mycoplasmoidales</taxon>
        <taxon>Metamycoplasmataceae</taxon>
        <taxon>Mycoplasmopsis</taxon>
    </lineage>
</organism>
<dbReference type="InterPro" id="IPR009014">
    <property type="entry name" value="Transketo_C/PFOR_II"/>
</dbReference>
<dbReference type="InterPro" id="IPR020826">
    <property type="entry name" value="Transketolase_BS"/>
</dbReference>
<evidence type="ECO:0000313" key="19">
    <source>
        <dbReference type="Proteomes" id="UP000289506"/>
    </source>
</evidence>
<dbReference type="CDD" id="cd07033">
    <property type="entry name" value="TPP_PYR_DXS_TK_like"/>
    <property type="match status" value="1"/>
</dbReference>
<keyword evidence="11" id="KW-0479">Metal-binding</keyword>
<dbReference type="CDD" id="cd02012">
    <property type="entry name" value="TPP_TK"/>
    <property type="match status" value="1"/>
</dbReference>
<evidence type="ECO:0000256" key="10">
    <source>
        <dbReference type="ARBA" id="ARBA00022679"/>
    </source>
</evidence>
<comment type="similarity">
    <text evidence="7">Belongs to the transketolase family.</text>
</comment>
<dbReference type="FunFam" id="3.40.50.970:FF:000045">
    <property type="entry name" value="Transketolase"/>
    <property type="match status" value="1"/>
</dbReference>
<dbReference type="Pfam" id="PF02779">
    <property type="entry name" value="Transket_pyr"/>
    <property type="match status" value="1"/>
</dbReference>
<comment type="cofactor">
    <cofactor evidence="2">
        <name>Mn(2+)</name>
        <dbReference type="ChEBI" id="CHEBI:29035"/>
    </cofactor>
</comment>
<keyword evidence="12" id="KW-0106">Calcium</keyword>
<dbReference type="Gene3D" id="3.40.50.920">
    <property type="match status" value="1"/>
</dbReference>
<dbReference type="SMART" id="SM00861">
    <property type="entry name" value="Transket_pyr"/>
    <property type="match status" value="1"/>
</dbReference>
<dbReference type="AlphaFoldDB" id="A0A449AHV8"/>
<dbReference type="EMBL" id="CP141046">
    <property type="protein sequence ID" value="WQQ20205.1"/>
    <property type="molecule type" value="Genomic_DNA"/>
</dbReference>
<keyword evidence="14" id="KW-0786">Thiamine pyrophosphate</keyword>